<reference evidence="3 4" key="1">
    <citation type="journal article" date="2015" name="Int. J. Syst. Evol. Microbiol.">
        <title>M ethanocaldococcus bathoardescens sp. nov., a hyperthermophilic methanogen isolated from a volcanically active deep-sea hydrothermal vent.</title>
        <authorList>
            <person name="Stewart L.C."/>
            <person name="Jung J.H."/>
            <person name="Kim Y.T."/>
            <person name="Kwon S.W."/>
            <person name="Park C.S."/>
            <person name="Holden J.F."/>
        </authorList>
    </citation>
    <scope>NUCLEOTIDE SEQUENCE [LARGE SCALE GENOMIC DNA]</scope>
    <source>
        <strain evidence="3 4">JH146</strain>
    </source>
</reference>
<gene>
    <name evidence="3" type="ORF">JH146_1300</name>
</gene>
<keyword evidence="4" id="KW-1185">Reference proteome</keyword>
<accession>A0A076LGZ4</accession>
<dbReference type="Gene3D" id="3.10.450.40">
    <property type="match status" value="1"/>
</dbReference>
<evidence type="ECO:0000259" key="2">
    <source>
        <dbReference type="Pfam" id="PF03413"/>
    </source>
</evidence>
<evidence type="ECO:0000256" key="1">
    <source>
        <dbReference type="SAM" id="MobiDB-lite"/>
    </source>
</evidence>
<dbReference type="OrthoDB" id="101877at2157"/>
<dbReference type="STRING" id="1301915.JH146_1300"/>
<feature type="region of interest" description="Disordered" evidence="1">
    <location>
        <begin position="62"/>
        <end position="93"/>
    </location>
</feature>
<dbReference type="AlphaFoldDB" id="A0A076LGZ4"/>
<dbReference type="EMBL" id="CP009149">
    <property type="protein sequence ID" value="AIJ06142.1"/>
    <property type="molecule type" value="Genomic_DNA"/>
</dbReference>
<dbReference type="Pfam" id="PF03413">
    <property type="entry name" value="PepSY"/>
    <property type="match status" value="1"/>
</dbReference>
<name>A0A076LGZ4_9EURY</name>
<feature type="compositionally biased region" description="Basic and acidic residues" evidence="1">
    <location>
        <begin position="82"/>
        <end position="93"/>
    </location>
</feature>
<dbReference type="InterPro" id="IPR025711">
    <property type="entry name" value="PepSY"/>
</dbReference>
<feature type="compositionally biased region" description="Basic and acidic residues" evidence="1">
    <location>
        <begin position="62"/>
        <end position="74"/>
    </location>
</feature>
<evidence type="ECO:0000313" key="4">
    <source>
        <dbReference type="Proteomes" id="UP000028781"/>
    </source>
</evidence>
<feature type="domain" description="PepSY" evidence="2">
    <location>
        <begin position="14"/>
        <end position="62"/>
    </location>
</feature>
<protein>
    <submittedName>
        <fullName evidence="3">Peptidase M4</fullName>
    </submittedName>
</protein>
<dbReference type="KEGG" id="mjh:JH146_1300"/>
<dbReference type="HOGENOM" id="CLU_2392879_0_0_2"/>
<sequence>MNQKQFINRLIQIIALSKVPGKVVKVALENEDGYVVYGVEISTSNGIKDVKVDAENGKIFKIDGDYNEKDNNDKEVDDDKADNDKETNDDNIQ</sequence>
<evidence type="ECO:0000313" key="3">
    <source>
        <dbReference type="EMBL" id="AIJ06142.1"/>
    </source>
</evidence>
<dbReference type="Proteomes" id="UP000028781">
    <property type="component" value="Chromosome"/>
</dbReference>
<dbReference type="RefSeq" id="WP_048202245.1">
    <property type="nucleotide sequence ID" value="NZ_CP009149.1"/>
</dbReference>
<organism evidence="3 4">
    <name type="scientific">Methanocaldococcus bathoardescens</name>
    <dbReference type="NCBI Taxonomy" id="1301915"/>
    <lineage>
        <taxon>Archaea</taxon>
        <taxon>Methanobacteriati</taxon>
        <taxon>Methanobacteriota</taxon>
        <taxon>Methanomada group</taxon>
        <taxon>Methanococci</taxon>
        <taxon>Methanococcales</taxon>
        <taxon>Methanocaldococcaceae</taxon>
        <taxon>Methanocaldococcus</taxon>
    </lineage>
</organism>
<proteinExistence type="predicted"/>
<dbReference type="GeneID" id="24891926"/>